<dbReference type="Pfam" id="PF13593">
    <property type="entry name" value="SBF_like"/>
    <property type="match status" value="1"/>
</dbReference>
<feature type="transmembrane region" description="Helical" evidence="2">
    <location>
        <begin position="244"/>
        <end position="265"/>
    </location>
</feature>
<comment type="caution">
    <text evidence="3">The sequence shown here is derived from an EMBL/GenBank/DDBJ whole genome shotgun (WGS) entry which is preliminary data.</text>
</comment>
<gene>
    <name evidence="3" type="ORF">ACHAWU_005019</name>
</gene>
<feature type="transmembrane region" description="Helical" evidence="2">
    <location>
        <begin position="86"/>
        <end position="105"/>
    </location>
</feature>
<sequence>MCKDDGVNRHASVAIGECVHKYVAKAELSDDEHGVAAPNSDEEDSKPARNTSLEQSHGPAASQRFEPQESTQSRSKRIVNKAGHMYHQNSFLILVTCAILLAYAYPPLGANYVAPHITATWIAVIFIFVLAGMGIRTEELTKALKRVYFNTFVQVFNFMVVSGVVYGFTRFMLYVKALPESLADGMTVTSTLSVSVNMGIVLTKLVGGDEAAAIFDAAFGNFLGVFLSPALILMYLGLNAEVNLGQVTLKLFLRVVLPLILGQLLRNFFPPAKAFAKKYNKYFRQGQEFCLVFVVYTIFCKTFLKGNDAKIGDVFIMIGCVLLVLIFLMVLSWISMLVLFPNDPKIQAVGLFACTHKTVAVGVPLISSIYADSPLLGLYVLPLLIWYPTQLVLGTALAPYLAKYIERREKELKQQLDVEAWLHGRGGSQFPPYLTQDQSVLHDMCYGADEQFEPTESQAIGTV</sequence>
<accession>A0ABD3M2V0</accession>
<dbReference type="PANTHER" id="PTHR18640:SF5">
    <property type="entry name" value="SODIUM_BILE ACID COTRANSPORTER 7"/>
    <property type="match status" value="1"/>
</dbReference>
<proteinExistence type="predicted"/>
<evidence type="ECO:0000313" key="4">
    <source>
        <dbReference type="Proteomes" id="UP001530293"/>
    </source>
</evidence>
<evidence type="ECO:0000313" key="3">
    <source>
        <dbReference type="EMBL" id="KAL3758349.1"/>
    </source>
</evidence>
<feature type="transmembrane region" description="Helical" evidence="2">
    <location>
        <begin position="188"/>
        <end position="206"/>
    </location>
</feature>
<dbReference type="AlphaFoldDB" id="A0ABD3M2V0"/>
<feature type="region of interest" description="Disordered" evidence="1">
    <location>
        <begin position="30"/>
        <end position="74"/>
    </location>
</feature>
<dbReference type="Gene3D" id="1.20.1530.20">
    <property type="match status" value="1"/>
</dbReference>
<feature type="transmembrane region" description="Helical" evidence="2">
    <location>
        <begin position="383"/>
        <end position="402"/>
    </location>
</feature>
<keyword evidence="2" id="KW-1133">Transmembrane helix</keyword>
<evidence type="ECO:0000256" key="2">
    <source>
        <dbReference type="SAM" id="Phobius"/>
    </source>
</evidence>
<dbReference type="EMBL" id="JALLBG020000233">
    <property type="protein sequence ID" value="KAL3758349.1"/>
    <property type="molecule type" value="Genomic_DNA"/>
</dbReference>
<keyword evidence="2" id="KW-0812">Transmembrane</keyword>
<keyword evidence="2" id="KW-0472">Membrane</keyword>
<organism evidence="3 4">
    <name type="scientific">Discostella pseudostelligera</name>
    <dbReference type="NCBI Taxonomy" id="259834"/>
    <lineage>
        <taxon>Eukaryota</taxon>
        <taxon>Sar</taxon>
        <taxon>Stramenopiles</taxon>
        <taxon>Ochrophyta</taxon>
        <taxon>Bacillariophyta</taxon>
        <taxon>Coscinodiscophyceae</taxon>
        <taxon>Thalassiosirophycidae</taxon>
        <taxon>Stephanodiscales</taxon>
        <taxon>Stephanodiscaceae</taxon>
        <taxon>Discostella</taxon>
    </lineage>
</organism>
<dbReference type="InterPro" id="IPR016833">
    <property type="entry name" value="Put_Na-Bile_cotransptr"/>
</dbReference>
<feature type="transmembrane region" description="Helical" evidence="2">
    <location>
        <begin position="316"/>
        <end position="339"/>
    </location>
</feature>
<dbReference type="InterPro" id="IPR038770">
    <property type="entry name" value="Na+/solute_symporter_sf"/>
</dbReference>
<reference evidence="3 4" key="1">
    <citation type="submission" date="2024-10" db="EMBL/GenBank/DDBJ databases">
        <title>Updated reference genomes for cyclostephanoid diatoms.</title>
        <authorList>
            <person name="Roberts W.R."/>
            <person name="Alverson A.J."/>
        </authorList>
    </citation>
    <scope>NUCLEOTIDE SEQUENCE [LARGE SCALE GENOMIC DNA]</scope>
    <source>
        <strain evidence="3 4">AJA232-27</strain>
    </source>
</reference>
<feature type="transmembrane region" description="Helical" evidence="2">
    <location>
        <begin position="147"/>
        <end position="168"/>
    </location>
</feature>
<feature type="transmembrane region" description="Helical" evidence="2">
    <location>
        <begin position="351"/>
        <end position="371"/>
    </location>
</feature>
<dbReference type="PANTHER" id="PTHR18640">
    <property type="entry name" value="SOLUTE CARRIER FAMILY 10 MEMBER 7"/>
    <property type="match status" value="1"/>
</dbReference>
<evidence type="ECO:0000256" key="1">
    <source>
        <dbReference type="SAM" id="MobiDB-lite"/>
    </source>
</evidence>
<name>A0ABD3M2V0_9STRA</name>
<feature type="transmembrane region" description="Helical" evidence="2">
    <location>
        <begin position="286"/>
        <end position="304"/>
    </location>
</feature>
<feature type="transmembrane region" description="Helical" evidence="2">
    <location>
        <begin position="117"/>
        <end position="135"/>
    </location>
</feature>
<feature type="transmembrane region" description="Helical" evidence="2">
    <location>
        <begin position="218"/>
        <end position="238"/>
    </location>
</feature>
<keyword evidence="4" id="KW-1185">Reference proteome</keyword>
<dbReference type="Proteomes" id="UP001530293">
    <property type="component" value="Unassembled WGS sequence"/>
</dbReference>
<protein>
    <submittedName>
        <fullName evidence="3">Uncharacterized protein</fullName>
    </submittedName>
</protein>